<evidence type="ECO:0000256" key="2">
    <source>
        <dbReference type="ARBA" id="ARBA00022840"/>
    </source>
</evidence>
<keyword evidence="2 4" id="KW-0067">ATP-binding</keyword>
<evidence type="ECO:0000256" key="3">
    <source>
        <dbReference type="ARBA" id="ARBA00023125"/>
    </source>
</evidence>
<dbReference type="Gene3D" id="2.40.50.140">
    <property type="entry name" value="Nucleic acid-binding proteins"/>
    <property type="match status" value="1"/>
</dbReference>
<dbReference type="GO" id="GO:0005524">
    <property type="term" value="F:ATP binding"/>
    <property type="evidence" value="ECO:0007669"/>
    <property type="project" value="UniProtKB-KW"/>
</dbReference>
<organism evidence="7 8">
    <name type="scientific">Strigomonas culicis</name>
    <dbReference type="NCBI Taxonomy" id="28005"/>
    <lineage>
        <taxon>Eukaryota</taxon>
        <taxon>Discoba</taxon>
        <taxon>Euglenozoa</taxon>
        <taxon>Kinetoplastea</taxon>
        <taxon>Metakinetoplastina</taxon>
        <taxon>Trypanosomatida</taxon>
        <taxon>Trypanosomatidae</taxon>
        <taxon>Strigomonadinae</taxon>
        <taxon>Strigomonas</taxon>
    </lineage>
</organism>
<dbReference type="SUPFAM" id="SSF52540">
    <property type="entry name" value="P-loop containing nucleoside triphosphate hydrolases"/>
    <property type="match status" value="1"/>
</dbReference>
<dbReference type="Pfam" id="PF17855">
    <property type="entry name" value="MCM_lid"/>
    <property type="match status" value="1"/>
</dbReference>
<feature type="domain" description="MCM C-terminal AAA(+) ATPase" evidence="6">
    <location>
        <begin position="368"/>
        <end position="556"/>
    </location>
</feature>
<comment type="similarity">
    <text evidence="4">Belongs to the MCM family.</text>
</comment>
<protein>
    <submittedName>
        <fullName evidence="7">Minichromosome maintenance protein 8</fullName>
    </submittedName>
</protein>
<dbReference type="InterPro" id="IPR027417">
    <property type="entry name" value="P-loop_NTPase"/>
</dbReference>
<dbReference type="InterPro" id="IPR003593">
    <property type="entry name" value="AAA+_ATPase"/>
</dbReference>
<dbReference type="Proteomes" id="UP000015354">
    <property type="component" value="Unassembled WGS sequence"/>
</dbReference>
<dbReference type="Gene3D" id="2.20.28.10">
    <property type="match status" value="1"/>
</dbReference>
<feature type="region of interest" description="Disordered" evidence="5">
    <location>
        <begin position="689"/>
        <end position="710"/>
    </location>
</feature>
<dbReference type="Pfam" id="PF17207">
    <property type="entry name" value="MCM_OB"/>
    <property type="match status" value="1"/>
</dbReference>
<dbReference type="InterPro" id="IPR012340">
    <property type="entry name" value="NA-bd_OB-fold"/>
</dbReference>
<dbReference type="OrthoDB" id="422555at2759"/>
<reference evidence="7 8" key="1">
    <citation type="journal article" date="2013" name="PLoS ONE">
        <title>Predicting the Proteins of Angomonas deanei, Strigomonas culicis and Their Respective Endosymbionts Reveals New Aspects of the Trypanosomatidae Family.</title>
        <authorList>
            <person name="Motta M.C."/>
            <person name="Martins A.C."/>
            <person name="de Souza S.S."/>
            <person name="Catta-Preta C.M."/>
            <person name="Silva R."/>
            <person name="Klein C.C."/>
            <person name="de Almeida L.G."/>
            <person name="de Lima Cunha O."/>
            <person name="Ciapina L.P."/>
            <person name="Brocchi M."/>
            <person name="Colabardini A.C."/>
            <person name="de Araujo Lima B."/>
            <person name="Machado C.R."/>
            <person name="de Almeida Soares C.M."/>
            <person name="Probst C.M."/>
            <person name="de Menezes C.B."/>
            <person name="Thompson C.E."/>
            <person name="Bartholomeu D.C."/>
            <person name="Gradia D.F."/>
            <person name="Pavoni D.P."/>
            <person name="Grisard E.C."/>
            <person name="Fantinatti-Garboggini F."/>
            <person name="Marchini F.K."/>
            <person name="Rodrigues-Luiz G.F."/>
            <person name="Wagner G."/>
            <person name="Goldman G.H."/>
            <person name="Fietto J.L."/>
            <person name="Elias M.C."/>
            <person name="Goldman M.H."/>
            <person name="Sagot M.F."/>
            <person name="Pereira M."/>
            <person name="Stoco P.H."/>
            <person name="de Mendonca-Neto R.P."/>
            <person name="Teixeira S.M."/>
            <person name="Maciel T.E."/>
            <person name="de Oliveira Mendes T.A."/>
            <person name="Urmenyi T.P."/>
            <person name="de Souza W."/>
            <person name="Schenkman S."/>
            <person name="de Vasconcelos A.T."/>
        </authorList>
    </citation>
    <scope>NUCLEOTIDE SEQUENCE [LARGE SCALE GENOMIC DNA]</scope>
</reference>
<keyword evidence="1 4" id="KW-0547">Nucleotide-binding</keyword>
<evidence type="ECO:0000313" key="8">
    <source>
        <dbReference type="Proteomes" id="UP000015354"/>
    </source>
</evidence>
<dbReference type="GO" id="GO:0003697">
    <property type="term" value="F:single-stranded DNA binding"/>
    <property type="evidence" value="ECO:0007669"/>
    <property type="project" value="TreeGrafter"/>
</dbReference>
<gene>
    <name evidence="7" type="ORF">STCU_05211</name>
</gene>
<dbReference type="InterPro" id="IPR041562">
    <property type="entry name" value="MCM_lid"/>
</dbReference>
<evidence type="ECO:0000259" key="6">
    <source>
        <dbReference type="PROSITE" id="PS50051"/>
    </source>
</evidence>
<dbReference type="PRINTS" id="PR01657">
    <property type="entry name" value="MCMFAMILY"/>
</dbReference>
<dbReference type="InterPro" id="IPR001208">
    <property type="entry name" value="MCM_dom"/>
</dbReference>
<keyword evidence="8" id="KW-1185">Reference proteome</keyword>
<dbReference type="PANTHER" id="PTHR11630">
    <property type="entry name" value="DNA REPLICATION LICENSING FACTOR MCM FAMILY MEMBER"/>
    <property type="match status" value="1"/>
</dbReference>
<dbReference type="GO" id="GO:0042555">
    <property type="term" value="C:MCM complex"/>
    <property type="evidence" value="ECO:0007669"/>
    <property type="project" value="TreeGrafter"/>
</dbReference>
<proteinExistence type="inferred from homology"/>
<sequence length="773" mass="82574">MASQRSSHRGSADRAGGGGPATLSALTEEDIQSLWKLYSSRLTDSLHYTDAVVQELWALFSPLLLDTPLVALPPPPPSTAWLAEDAVHRQQITYPTHVFYLLTDNDGREADCPDGAAMSPAMCAAVREQPALVTALLEYFMALIHRQKGGGAPATGYERVYCSVVGNMGCCTSFEAICAAQLGRLLTVKGTVVRMSPCRIACVRMHYRCELCGATRTVAMEDGVLTYPGACAGRCRGFKWAPVTAESVCEEVQHLKLQEQVDSFDTSAEAAGGTGGLHRVVEVELRQPFLEYVTVGDAVCVTGVLATRRGPQARTSTSQPICLQARAVQSLRHQGGGAARGGDAAGGGGSWSMEERGRFYEMARQPQWFHRLAASVAPALYGLDLLKEATLLAVLCGTPRAGGIQRHSIHLLLVGDPGLGKSQLLRAACTVAPRSAFVCAHTASSCGLTMTLARDPVSGEATFEAGAVVHGDGGVTCIDEIDKSAGEHKALLEVMEQETVSIAKAGLIFSMPVRTSLLAAGNPIGGRFDLSKPITANVNLSPALLSRFDIVVCLRDALRNTRQLTHHVLRLHRQPHAAAAAAAAGTGGGTLTIALVRAFIRFAREVCHPVLSRDACALLKRHYLFKRAQMTQGALADMALPITPRYLQALIRVSEARAKAELRPEVTGDDAQYAVELLENCVRSFQDGEPPGAGGAELPRAGAGRKKKNQRDEVIDQLKAMMVARGGQNGFSHSAILSVCEEVGCKNPVLMLHQLNEFGVLLQKGDKYVLSNC</sequence>
<name>S9UHS0_9TRYP</name>
<dbReference type="AlphaFoldDB" id="S9UHS0"/>
<dbReference type="SUPFAM" id="SSF50249">
    <property type="entry name" value="Nucleic acid-binding proteins"/>
    <property type="match status" value="1"/>
</dbReference>
<dbReference type="EMBL" id="ATMH01005211">
    <property type="protein sequence ID" value="EPY28279.1"/>
    <property type="molecule type" value="Genomic_DNA"/>
</dbReference>
<comment type="caution">
    <text evidence="7">The sequence shown here is derived from an EMBL/GenBank/DDBJ whole genome shotgun (WGS) entry which is preliminary data.</text>
</comment>
<dbReference type="GO" id="GO:0005634">
    <property type="term" value="C:nucleus"/>
    <property type="evidence" value="ECO:0007669"/>
    <property type="project" value="TreeGrafter"/>
</dbReference>
<dbReference type="Pfam" id="PF00493">
    <property type="entry name" value="MCM"/>
    <property type="match status" value="1"/>
</dbReference>
<dbReference type="Gene3D" id="3.40.50.300">
    <property type="entry name" value="P-loop containing nucleotide triphosphate hydrolases"/>
    <property type="match status" value="1"/>
</dbReference>
<evidence type="ECO:0000256" key="4">
    <source>
        <dbReference type="RuleBase" id="RU004070"/>
    </source>
</evidence>
<dbReference type="InterPro" id="IPR033762">
    <property type="entry name" value="MCM_OB"/>
</dbReference>
<evidence type="ECO:0000256" key="5">
    <source>
        <dbReference type="SAM" id="MobiDB-lite"/>
    </source>
</evidence>
<dbReference type="PANTHER" id="PTHR11630:SF47">
    <property type="entry name" value="DNA HELICASE MCM8"/>
    <property type="match status" value="1"/>
</dbReference>
<evidence type="ECO:0000313" key="7">
    <source>
        <dbReference type="EMBL" id="EPY28279.1"/>
    </source>
</evidence>
<dbReference type="PROSITE" id="PS50051">
    <property type="entry name" value="MCM_2"/>
    <property type="match status" value="1"/>
</dbReference>
<dbReference type="SMART" id="SM00350">
    <property type="entry name" value="MCM"/>
    <property type="match status" value="1"/>
</dbReference>
<dbReference type="InterPro" id="IPR031327">
    <property type="entry name" value="MCM"/>
</dbReference>
<keyword evidence="3 4" id="KW-0238">DNA-binding</keyword>
<dbReference type="SMART" id="SM00382">
    <property type="entry name" value="AAA"/>
    <property type="match status" value="1"/>
</dbReference>
<feature type="region of interest" description="Disordered" evidence="5">
    <location>
        <begin position="1"/>
        <end position="23"/>
    </location>
</feature>
<accession>S9UHS0</accession>
<evidence type="ECO:0000256" key="1">
    <source>
        <dbReference type="ARBA" id="ARBA00022741"/>
    </source>
</evidence>
<dbReference type="GO" id="GO:0017116">
    <property type="term" value="F:single-stranded DNA helicase activity"/>
    <property type="evidence" value="ECO:0007669"/>
    <property type="project" value="TreeGrafter"/>
</dbReference>